<dbReference type="GO" id="GO:1990247">
    <property type="term" value="F:N6-methyladenosine-containing RNA reader activity"/>
    <property type="evidence" value="ECO:0007669"/>
    <property type="project" value="TreeGrafter"/>
</dbReference>
<dbReference type="InterPro" id="IPR007275">
    <property type="entry name" value="YTH_domain"/>
</dbReference>
<comment type="caution">
    <text evidence="6">The sequence shown here is derived from an EMBL/GenBank/DDBJ whole genome shotgun (WGS) entry which is preliminary data.</text>
</comment>
<dbReference type="Proteomes" id="UP000549394">
    <property type="component" value="Unassembled WGS sequence"/>
</dbReference>
<reference evidence="6 7" key="1">
    <citation type="submission" date="2020-08" db="EMBL/GenBank/DDBJ databases">
        <authorList>
            <person name="Hejnol A."/>
        </authorList>
    </citation>
    <scope>NUCLEOTIDE SEQUENCE [LARGE SCALE GENOMIC DNA]</scope>
</reference>
<dbReference type="CDD" id="cd21134">
    <property type="entry name" value="YTH"/>
    <property type="match status" value="1"/>
</dbReference>
<evidence type="ECO:0000259" key="5">
    <source>
        <dbReference type="PROSITE" id="PS50882"/>
    </source>
</evidence>
<dbReference type="Pfam" id="PF04146">
    <property type="entry name" value="YTH"/>
    <property type="match status" value="1"/>
</dbReference>
<feature type="compositionally biased region" description="Polar residues" evidence="4">
    <location>
        <begin position="213"/>
        <end position="236"/>
    </location>
</feature>
<keyword evidence="7" id="KW-1185">Reference proteome</keyword>
<dbReference type="GO" id="GO:0003729">
    <property type="term" value="F:mRNA binding"/>
    <property type="evidence" value="ECO:0007669"/>
    <property type="project" value="TreeGrafter"/>
</dbReference>
<evidence type="ECO:0000256" key="3">
    <source>
        <dbReference type="ARBA" id="ARBA00022884"/>
    </source>
</evidence>
<feature type="region of interest" description="Disordered" evidence="4">
    <location>
        <begin position="1"/>
        <end position="30"/>
    </location>
</feature>
<gene>
    <name evidence="6" type="ORF">DGYR_LOCUS3285</name>
</gene>
<evidence type="ECO:0000313" key="6">
    <source>
        <dbReference type="EMBL" id="CAD5114445.1"/>
    </source>
</evidence>
<comment type="subcellular location">
    <subcellularLocation>
        <location evidence="1">Cytoplasm</location>
    </subcellularLocation>
</comment>
<dbReference type="InterPro" id="IPR045168">
    <property type="entry name" value="YTH_prot"/>
</dbReference>
<protein>
    <submittedName>
        <fullName evidence="6">DgyrCDS3576</fullName>
    </submittedName>
</protein>
<dbReference type="PANTHER" id="PTHR12357">
    <property type="entry name" value="YTH YT521-B HOMOLOGY DOMAIN-CONTAINING"/>
    <property type="match status" value="1"/>
</dbReference>
<feature type="domain" description="YTH" evidence="5">
    <location>
        <begin position="341"/>
        <end position="475"/>
    </location>
</feature>
<name>A0A7I8VE76_9ANNE</name>
<feature type="compositionally biased region" description="Polar residues" evidence="4">
    <location>
        <begin position="1"/>
        <end position="20"/>
    </location>
</feature>
<evidence type="ECO:0000313" key="7">
    <source>
        <dbReference type="Proteomes" id="UP000549394"/>
    </source>
</evidence>
<feature type="region of interest" description="Disordered" evidence="4">
    <location>
        <begin position="495"/>
        <end position="525"/>
    </location>
</feature>
<dbReference type="FunFam" id="3.10.590.10:FF:000001">
    <property type="entry name" value="YTH domain family 1, isoform CRA_a"/>
    <property type="match status" value="1"/>
</dbReference>
<keyword evidence="2" id="KW-0963">Cytoplasm</keyword>
<dbReference type="AlphaFoldDB" id="A0A7I8VE76"/>
<dbReference type="GO" id="GO:0005737">
    <property type="term" value="C:cytoplasm"/>
    <property type="evidence" value="ECO:0007669"/>
    <property type="project" value="UniProtKB-SubCell"/>
</dbReference>
<feature type="region of interest" description="Disordered" evidence="4">
    <location>
        <begin position="447"/>
        <end position="469"/>
    </location>
</feature>
<proteinExistence type="predicted"/>
<dbReference type="OrthoDB" id="306690at2759"/>
<keyword evidence="3" id="KW-0694">RNA-binding</keyword>
<dbReference type="GO" id="GO:0061157">
    <property type="term" value="P:mRNA destabilization"/>
    <property type="evidence" value="ECO:0007669"/>
    <property type="project" value="TreeGrafter"/>
</dbReference>
<feature type="compositionally biased region" description="Basic and acidic residues" evidence="4">
    <location>
        <begin position="459"/>
        <end position="469"/>
    </location>
</feature>
<evidence type="ECO:0000256" key="2">
    <source>
        <dbReference type="ARBA" id="ARBA00022490"/>
    </source>
</evidence>
<dbReference type="EMBL" id="CAJFCJ010000005">
    <property type="protein sequence ID" value="CAD5114445.1"/>
    <property type="molecule type" value="Genomic_DNA"/>
</dbReference>
<dbReference type="PANTHER" id="PTHR12357:SF89">
    <property type="entry name" value="YTH DOMAIN-CONTAINING FAMILY PROTEIN"/>
    <property type="match status" value="1"/>
</dbReference>
<accession>A0A7I8VE76</accession>
<dbReference type="PROSITE" id="PS50882">
    <property type="entry name" value="YTH"/>
    <property type="match status" value="1"/>
</dbReference>
<organism evidence="6 7">
    <name type="scientific">Dimorphilus gyrociliatus</name>
    <dbReference type="NCBI Taxonomy" id="2664684"/>
    <lineage>
        <taxon>Eukaryota</taxon>
        <taxon>Metazoa</taxon>
        <taxon>Spiralia</taxon>
        <taxon>Lophotrochozoa</taxon>
        <taxon>Annelida</taxon>
        <taxon>Polychaeta</taxon>
        <taxon>Polychaeta incertae sedis</taxon>
        <taxon>Dinophilidae</taxon>
        <taxon>Dimorphilus</taxon>
    </lineage>
</organism>
<evidence type="ECO:0000256" key="4">
    <source>
        <dbReference type="SAM" id="MobiDB-lite"/>
    </source>
</evidence>
<evidence type="ECO:0000256" key="1">
    <source>
        <dbReference type="ARBA" id="ARBA00004496"/>
    </source>
</evidence>
<sequence>MSTSVDQISKTQQSQGSNGPNREATFVKSSENKFDAYTGVPQTAFSSAPAPPVTAMPNQTGDHFVPNYYVGPGFYPQNTATLSDNATNWSNTPDPMNSVFYGNPPDYLPANNGMYSNFNYNTGFGWDFPNYTYNNSSPAAPATVTTRQKDERPFQYSEFYGGNMNMTDYNPVNGTGIIQNENSSANDINPVEQSLKSVSLNDDAADSCGAGENSVTNSVPQNVGGSSKKTWASIASQPGKFHQTGIKTKPTNRPPPPPVTTKNMDIGTWATDNKMKPAIQQQQQQPLKPQPNWIAPRGRPYNNATPTSAPATVSPSHPLLDKLKSANTYNPKDLNLNVKGARFFIIKSYSEDDIHRSIKYAIWCSTEHGNKRLDSAFNEREGKGPVYLFFSVNGSGHFCGVAQMMSAVDYSTTSSVWAQDKWRGKFEVKWIYVKDVPNSQLRHIRLENNENKPVTNSRDTQEVPPDKGRQVLRIIHQYRQTTSIFDDFIHYENRQKEDDTTKTDAKESRDDRERSGRERRMNKRE</sequence>
<dbReference type="Gene3D" id="3.10.590.10">
    <property type="entry name" value="ph1033 like domains"/>
    <property type="match status" value="1"/>
</dbReference>
<feature type="region of interest" description="Disordered" evidence="4">
    <location>
        <begin position="206"/>
        <end position="261"/>
    </location>
</feature>